<dbReference type="Proteomes" id="UP000562395">
    <property type="component" value="Unassembled WGS sequence"/>
</dbReference>
<feature type="region of interest" description="Disordered" evidence="1">
    <location>
        <begin position="167"/>
        <end position="189"/>
    </location>
</feature>
<feature type="region of interest" description="Disordered" evidence="1">
    <location>
        <begin position="202"/>
        <end position="226"/>
    </location>
</feature>
<evidence type="ECO:0000313" key="3">
    <source>
        <dbReference type="Proteomes" id="UP000562395"/>
    </source>
</evidence>
<keyword evidence="3" id="KW-1185">Reference proteome</keyword>
<name>A0A7W6A2A1_9SPHN</name>
<dbReference type="RefSeq" id="WP_183614451.1">
    <property type="nucleotide sequence ID" value="NZ_JACICY010000008.1"/>
</dbReference>
<gene>
    <name evidence="2" type="ORF">GGQ88_003250</name>
</gene>
<evidence type="ECO:0000313" key="2">
    <source>
        <dbReference type="EMBL" id="MBB3861960.1"/>
    </source>
</evidence>
<protein>
    <submittedName>
        <fullName evidence="2">Uncharacterized protein</fullName>
    </submittedName>
</protein>
<dbReference type="PROSITE" id="PS51257">
    <property type="entry name" value="PROKAR_LIPOPROTEIN"/>
    <property type="match status" value="1"/>
</dbReference>
<dbReference type="AlphaFoldDB" id="A0A7W6A2A1"/>
<accession>A0A7W6A2A1</accession>
<sequence length="287" mass="29806">MAGFFDKLSGISLIPRALAGLACVALVSGCEVKAPAGDEPDEASTAIPTIRPPAPAPTLTLGPATRTEIVAAVASAADATAAGLPLPEANLTLANRTFELHLPFGCGPDAGSAWGQVRRDPSTSVLRVSVTPERFGQNQRIAATAAGEPFDAIEGFWIERPWTTAETCPKSAPSAPVQSTGNAPNPQPAAPQTLAIAQFFKPDAPRTSQRGNRPYTYVGKPDPADPALGGAMRLRLTGRISGFADGHPVHCHTSNPSAPPLCVVAVEFTGVGIEDVQSGKILTEWKY</sequence>
<feature type="region of interest" description="Disordered" evidence="1">
    <location>
        <begin position="35"/>
        <end position="56"/>
    </location>
</feature>
<organism evidence="2 3">
    <name type="scientific">Novosphingobium hassiacum</name>
    <dbReference type="NCBI Taxonomy" id="173676"/>
    <lineage>
        <taxon>Bacteria</taxon>
        <taxon>Pseudomonadati</taxon>
        <taxon>Pseudomonadota</taxon>
        <taxon>Alphaproteobacteria</taxon>
        <taxon>Sphingomonadales</taxon>
        <taxon>Sphingomonadaceae</taxon>
        <taxon>Novosphingobium</taxon>
    </lineage>
</organism>
<proteinExistence type="predicted"/>
<dbReference type="EMBL" id="JACICY010000008">
    <property type="protein sequence ID" value="MBB3861960.1"/>
    <property type="molecule type" value="Genomic_DNA"/>
</dbReference>
<comment type="caution">
    <text evidence="2">The sequence shown here is derived from an EMBL/GenBank/DDBJ whole genome shotgun (WGS) entry which is preliminary data.</text>
</comment>
<evidence type="ECO:0000256" key="1">
    <source>
        <dbReference type="SAM" id="MobiDB-lite"/>
    </source>
</evidence>
<reference evidence="2 3" key="1">
    <citation type="submission" date="2020-08" db="EMBL/GenBank/DDBJ databases">
        <title>Genomic Encyclopedia of Type Strains, Phase IV (KMG-IV): sequencing the most valuable type-strain genomes for metagenomic binning, comparative biology and taxonomic classification.</title>
        <authorList>
            <person name="Goeker M."/>
        </authorList>
    </citation>
    <scope>NUCLEOTIDE SEQUENCE [LARGE SCALE GENOMIC DNA]</scope>
    <source>
        <strain evidence="2 3">DSM 14552</strain>
    </source>
</reference>